<evidence type="ECO:0008006" key="7">
    <source>
        <dbReference type="Google" id="ProtNLM"/>
    </source>
</evidence>
<feature type="chain" id="PRO_5005187720" description="Ribosomal RNA small subunit methyltransferase G" evidence="4">
    <location>
        <begin position="18"/>
        <end position="314"/>
    </location>
</feature>
<evidence type="ECO:0000313" key="6">
    <source>
        <dbReference type="Proteomes" id="UP000041254"/>
    </source>
</evidence>
<dbReference type="VEuPathDB" id="CryptoDB:Vbra_7375"/>
<protein>
    <recommendedName>
        <fullName evidence="7">Ribosomal RNA small subunit methyltransferase G</fullName>
    </recommendedName>
</protein>
<evidence type="ECO:0000313" key="5">
    <source>
        <dbReference type="EMBL" id="CEL94702.1"/>
    </source>
</evidence>
<dbReference type="Pfam" id="PF02527">
    <property type="entry name" value="GidB"/>
    <property type="match status" value="1"/>
</dbReference>
<keyword evidence="4" id="KW-0732">Signal</keyword>
<sequence length="314" mass="34494">MIHPILFFALRPLLLHHIPSQRAVLPSSSSGFATLAAARAVRRDEPESVVAYPSPTDSERQILEQCLGLSREKVLRLQHFVDIVCGWNDKINLISRKDVQNVWGNHMLPSLALHPLLKAAQKRRGGEGGGDGQGLRVMDVGTGGGFPGMPLAICNPDVDFTLVDSIRKKVMVVDDAVKRLNLRNVEPVCMRVEELRGLCDFVVARSVTNMPQFIQWVAKNLRAGPLSAADSDISHVLGEGGVLYIGPSGLDELRAMGVEPAGVFPVQEVLTTGNTPEYESDKEIYYFRTSDILSAVGARPPSRETARRRRGRRT</sequence>
<dbReference type="InterPro" id="IPR003682">
    <property type="entry name" value="rRNA_ssu_MeTfrase_G"/>
</dbReference>
<dbReference type="NCBIfam" id="TIGR00138">
    <property type="entry name" value="rsmG_gidB"/>
    <property type="match status" value="1"/>
</dbReference>
<evidence type="ECO:0000256" key="4">
    <source>
        <dbReference type="SAM" id="SignalP"/>
    </source>
</evidence>
<reference evidence="5 6" key="1">
    <citation type="submission" date="2014-11" db="EMBL/GenBank/DDBJ databases">
        <authorList>
            <person name="Zhu J."/>
            <person name="Qi W."/>
            <person name="Song R."/>
        </authorList>
    </citation>
    <scope>NUCLEOTIDE SEQUENCE [LARGE SCALE GENOMIC DNA]</scope>
</reference>
<accession>A0A0G4EG58</accession>
<feature type="signal peptide" evidence="4">
    <location>
        <begin position="1"/>
        <end position="17"/>
    </location>
</feature>
<dbReference type="InParanoid" id="A0A0G4EG58"/>
<dbReference type="CDD" id="cd02440">
    <property type="entry name" value="AdoMet_MTases"/>
    <property type="match status" value="1"/>
</dbReference>
<dbReference type="STRING" id="1169540.A0A0G4EG58"/>
<dbReference type="Gene3D" id="3.40.50.150">
    <property type="entry name" value="Vaccinia Virus protein VP39"/>
    <property type="match status" value="1"/>
</dbReference>
<gene>
    <name evidence="5" type="ORF">Vbra_7375</name>
</gene>
<proteinExistence type="inferred from homology"/>
<keyword evidence="1" id="KW-0963">Cytoplasm</keyword>
<keyword evidence="3" id="KW-0808">Transferase</keyword>
<dbReference type="HAMAP" id="MF_00074">
    <property type="entry name" value="16SrRNA_methyltr_G"/>
    <property type="match status" value="1"/>
</dbReference>
<dbReference type="Proteomes" id="UP000041254">
    <property type="component" value="Unassembled WGS sequence"/>
</dbReference>
<organism evidence="5 6">
    <name type="scientific">Vitrella brassicaformis (strain CCMP3155)</name>
    <dbReference type="NCBI Taxonomy" id="1169540"/>
    <lineage>
        <taxon>Eukaryota</taxon>
        <taxon>Sar</taxon>
        <taxon>Alveolata</taxon>
        <taxon>Colpodellida</taxon>
        <taxon>Vitrellaceae</taxon>
        <taxon>Vitrella</taxon>
    </lineage>
</organism>
<evidence type="ECO:0000256" key="3">
    <source>
        <dbReference type="ARBA" id="ARBA00022679"/>
    </source>
</evidence>
<evidence type="ECO:0000256" key="2">
    <source>
        <dbReference type="ARBA" id="ARBA00022552"/>
    </source>
</evidence>
<dbReference type="PhylomeDB" id="A0A0G4EG58"/>
<dbReference type="GO" id="GO:0070043">
    <property type="term" value="F:rRNA (guanine-N7-)-methyltransferase activity"/>
    <property type="evidence" value="ECO:0007669"/>
    <property type="project" value="TreeGrafter"/>
</dbReference>
<dbReference type="SUPFAM" id="SSF53335">
    <property type="entry name" value="S-adenosyl-L-methionine-dependent methyltransferases"/>
    <property type="match status" value="1"/>
</dbReference>
<dbReference type="EMBL" id="CDMY01000225">
    <property type="protein sequence ID" value="CEL94702.1"/>
    <property type="molecule type" value="Genomic_DNA"/>
</dbReference>
<dbReference type="PANTHER" id="PTHR31760:SF0">
    <property type="entry name" value="S-ADENOSYL-L-METHIONINE-DEPENDENT METHYLTRANSFERASES SUPERFAMILY PROTEIN"/>
    <property type="match status" value="1"/>
</dbReference>
<dbReference type="AlphaFoldDB" id="A0A0G4EG58"/>
<keyword evidence="2" id="KW-0698">rRNA processing</keyword>
<name>A0A0G4EG58_VITBC</name>
<evidence type="ECO:0000256" key="1">
    <source>
        <dbReference type="ARBA" id="ARBA00022490"/>
    </source>
</evidence>
<keyword evidence="6" id="KW-1185">Reference proteome</keyword>
<dbReference type="PANTHER" id="PTHR31760">
    <property type="entry name" value="S-ADENOSYL-L-METHIONINE-DEPENDENT METHYLTRANSFERASES SUPERFAMILY PROTEIN"/>
    <property type="match status" value="1"/>
</dbReference>
<dbReference type="GO" id="GO:0005829">
    <property type="term" value="C:cytosol"/>
    <property type="evidence" value="ECO:0007669"/>
    <property type="project" value="TreeGrafter"/>
</dbReference>
<dbReference type="OrthoDB" id="446861at2759"/>
<dbReference type="InterPro" id="IPR029063">
    <property type="entry name" value="SAM-dependent_MTases_sf"/>
</dbReference>